<dbReference type="WBParaSite" id="nRc.2.0.1.t31825-RA">
    <property type="protein sequence ID" value="nRc.2.0.1.t31825-RA"/>
    <property type="gene ID" value="nRc.2.0.1.g31825"/>
</dbReference>
<proteinExistence type="predicted"/>
<name>A0A915K0T9_ROMCU</name>
<sequence length="129" mass="14654">MDKVRVEVKVEVNYTMLVMPIMLEQNVQLWSSDSGTKDLVCRSGGGKSQAYSNFLENPLEEIEQSKRLPQLVYQNFTSSGLMRAIKDAEQHLIWVSDEFGAGLIHALNPKDKEWCGFWATLNSFILELA</sequence>
<organism evidence="1 2">
    <name type="scientific">Romanomermis culicivorax</name>
    <name type="common">Nematode worm</name>
    <dbReference type="NCBI Taxonomy" id="13658"/>
    <lineage>
        <taxon>Eukaryota</taxon>
        <taxon>Metazoa</taxon>
        <taxon>Ecdysozoa</taxon>
        <taxon>Nematoda</taxon>
        <taxon>Enoplea</taxon>
        <taxon>Dorylaimia</taxon>
        <taxon>Mermithida</taxon>
        <taxon>Mermithoidea</taxon>
        <taxon>Mermithidae</taxon>
        <taxon>Romanomermis</taxon>
    </lineage>
</organism>
<dbReference type="Proteomes" id="UP000887565">
    <property type="component" value="Unplaced"/>
</dbReference>
<keyword evidence="1" id="KW-1185">Reference proteome</keyword>
<evidence type="ECO:0000313" key="1">
    <source>
        <dbReference type="Proteomes" id="UP000887565"/>
    </source>
</evidence>
<evidence type="ECO:0000313" key="2">
    <source>
        <dbReference type="WBParaSite" id="nRc.2.0.1.t31825-RA"/>
    </source>
</evidence>
<reference evidence="2" key="1">
    <citation type="submission" date="2022-11" db="UniProtKB">
        <authorList>
            <consortium name="WormBaseParasite"/>
        </authorList>
    </citation>
    <scope>IDENTIFICATION</scope>
</reference>
<accession>A0A915K0T9</accession>
<protein>
    <submittedName>
        <fullName evidence="2">Uncharacterized protein</fullName>
    </submittedName>
</protein>
<dbReference type="AlphaFoldDB" id="A0A915K0T9"/>